<dbReference type="OrthoDB" id="10250970at2759"/>
<dbReference type="GO" id="GO:0008270">
    <property type="term" value="F:zinc ion binding"/>
    <property type="evidence" value="ECO:0007669"/>
    <property type="project" value="UniProtKB-KW"/>
</dbReference>
<dbReference type="PANTHER" id="PTHR23205">
    <property type="entry name" value="SPLICING FACTOR 3A SUBUNIT 2"/>
    <property type="match status" value="1"/>
</dbReference>
<accession>A0A0M8MNJ5</accession>
<proteinExistence type="inferred from homology"/>
<dbReference type="InterPro" id="IPR031781">
    <property type="entry name" value="SF3A2_dom"/>
</dbReference>
<evidence type="ECO:0000256" key="2">
    <source>
        <dbReference type="ARBA" id="ARBA00022723"/>
    </source>
</evidence>
<evidence type="ECO:0000313" key="10">
    <source>
        <dbReference type="Proteomes" id="UP000037751"/>
    </source>
</evidence>
<comment type="caution">
    <text evidence="9">The sequence shown here is derived from an EMBL/GenBank/DDBJ whole genome shotgun (WGS) entry which is preliminary data.</text>
</comment>
<keyword evidence="5" id="KW-0862">Zinc</keyword>
<dbReference type="FunFam" id="2.60.40.2690:FF:000003">
    <property type="entry name" value="Splicing factor 3a, subunit 2"/>
    <property type="match status" value="1"/>
</dbReference>
<dbReference type="STRING" id="77020.A0A0M8MNJ5"/>
<reference evidence="9 10" key="1">
    <citation type="submission" date="2015-07" db="EMBL/GenBank/DDBJ databases">
        <title>Draft Genome Sequence of Malassezia furfur CBS1878 and Malassezia pachydermatis CBS1879.</title>
        <authorList>
            <person name="Triana S."/>
            <person name="Ohm R."/>
            <person name="Gonzalez A."/>
            <person name="DeCock H."/>
            <person name="Restrepo S."/>
            <person name="Celis A."/>
        </authorList>
    </citation>
    <scope>NUCLEOTIDE SEQUENCE [LARGE SCALE GENOMIC DNA]</scope>
    <source>
        <strain evidence="9 10">CBS 1879</strain>
    </source>
</reference>
<evidence type="ECO:0000256" key="7">
    <source>
        <dbReference type="ARBA" id="ARBA00023242"/>
    </source>
</evidence>
<evidence type="ECO:0000256" key="1">
    <source>
        <dbReference type="ARBA" id="ARBA00008995"/>
    </source>
</evidence>
<dbReference type="Pfam" id="PF12874">
    <property type="entry name" value="zf-met"/>
    <property type="match status" value="1"/>
</dbReference>
<dbReference type="Gene3D" id="2.60.40.2690">
    <property type="match status" value="1"/>
</dbReference>
<feature type="domain" description="U1-type" evidence="8">
    <location>
        <begin position="49"/>
        <end position="83"/>
    </location>
</feature>
<dbReference type="GO" id="GO:0071004">
    <property type="term" value="C:U2-type prespliceosome"/>
    <property type="evidence" value="ECO:0007669"/>
    <property type="project" value="TreeGrafter"/>
</dbReference>
<keyword evidence="3" id="KW-0747">Spliceosome</keyword>
<sequence>MDYQNRAGNKGAGIASASEAAIDRRERLRRLAMETIDISKDPYILRNHLGGIECRLCLTMHANEGSYLAHTQGKKHQANLQRRAALDARSNDSANKATSALLAPAPEMPKKQFVKIGRPGYKITKIREPVLPALTSDEDEATRHYRETTSGRVGLLFEVNLPEIKADVMPLHRFMSSFEQRKEAPNRAWQYLLVAAEPYETIAFKLQSREIDRSQVLTLPGMPMPEQHEEPATWSHWDPFHKVYTIQVLFRPLPNVS</sequence>
<name>A0A0M8MNJ5_9BASI</name>
<organism evidence="9 10">
    <name type="scientific">Malassezia pachydermatis</name>
    <dbReference type="NCBI Taxonomy" id="77020"/>
    <lineage>
        <taxon>Eukaryota</taxon>
        <taxon>Fungi</taxon>
        <taxon>Dikarya</taxon>
        <taxon>Basidiomycota</taxon>
        <taxon>Ustilaginomycotina</taxon>
        <taxon>Malasseziomycetes</taxon>
        <taxon>Malasseziales</taxon>
        <taxon>Malasseziaceae</taxon>
        <taxon>Malassezia</taxon>
    </lineage>
</organism>
<keyword evidence="4" id="KW-0863">Zinc-finger</keyword>
<dbReference type="PANTHER" id="PTHR23205:SF0">
    <property type="entry name" value="SPLICING FACTOR 3A SUBUNIT 2"/>
    <property type="match status" value="1"/>
</dbReference>
<evidence type="ECO:0000256" key="5">
    <source>
        <dbReference type="ARBA" id="ARBA00022833"/>
    </source>
</evidence>
<keyword evidence="3" id="KW-0507">mRNA processing</keyword>
<dbReference type="VEuPathDB" id="FungiDB:Malapachy_2536"/>
<comment type="similarity">
    <text evidence="1">Belongs to the SF3A2 family.</text>
</comment>
<dbReference type="RefSeq" id="XP_017992790.1">
    <property type="nucleotide sequence ID" value="XM_018137025.1"/>
</dbReference>
<dbReference type="GO" id="GO:0000245">
    <property type="term" value="P:spliceosomal complex assembly"/>
    <property type="evidence" value="ECO:0007669"/>
    <property type="project" value="TreeGrafter"/>
</dbReference>
<evidence type="ECO:0000259" key="8">
    <source>
        <dbReference type="SMART" id="SM00451"/>
    </source>
</evidence>
<dbReference type="GO" id="GO:0071013">
    <property type="term" value="C:catalytic step 2 spliceosome"/>
    <property type="evidence" value="ECO:0007669"/>
    <property type="project" value="TreeGrafter"/>
</dbReference>
<dbReference type="SMART" id="SM01050">
    <property type="entry name" value="CactinC_cactus"/>
    <property type="match status" value="1"/>
</dbReference>
<dbReference type="InterPro" id="IPR003604">
    <property type="entry name" value="Matrin/U1-like-C_Znf_C2H2"/>
</dbReference>
<dbReference type="SMART" id="SM00451">
    <property type="entry name" value="ZnF_U1"/>
    <property type="match status" value="1"/>
</dbReference>
<evidence type="ECO:0000313" key="9">
    <source>
        <dbReference type="EMBL" id="KOS15158.1"/>
    </source>
</evidence>
<keyword evidence="10" id="KW-1185">Reference proteome</keyword>
<dbReference type="GO" id="GO:0003676">
    <property type="term" value="F:nucleic acid binding"/>
    <property type="evidence" value="ECO:0007669"/>
    <property type="project" value="InterPro"/>
</dbReference>
<evidence type="ECO:0000256" key="6">
    <source>
        <dbReference type="ARBA" id="ARBA00023187"/>
    </source>
</evidence>
<dbReference type="InterPro" id="IPR052092">
    <property type="entry name" value="SF3A2"/>
</dbReference>
<dbReference type="InterPro" id="IPR013087">
    <property type="entry name" value="Znf_C2H2_type"/>
</dbReference>
<dbReference type="GO" id="GO:0005686">
    <property type="term" value="C:U2 snRNP"/>
    <property type="evidence" value="ECO:0007669"/>
    <property type="project" value="TreeGrafter"/>
</dbReference>
<dbReference type="Proteomes" id="UP000037751">
    <property type="component" value="Unassembled WGS sequence"/>
</dbReference>
<dbReference type="EMBL" id="LGAV01000002">
    <property type="protein sequence ID" value="KOS15158.1"/>
    <property type="molecule type" value="Genomic_DNA"/>
</dbReference>
<dbReference type="AlphaFoldDB" id="A0A0M8MNJ5"/>
<keyword evidence="7" id="KW-0539">Nucleus</keyword>
<dbReference type="GeneID" id="28728900"/>
<keyword evidence="2" id="KW-0479">Metal-binding</keyword>
<dbReference type="Pfam" id="PF16835">
    <property type="entry name" value="SF3A2"/>
    <property type="match status" value="1"/>
</dbReference>
<gene>
    <name evidence="9" type="ORF">Malapachy_2536</name>
</gene>
<protein>
    <submittedName>
        <fullName evidence="9">Splicing factor 3a subunit 2</fullName>
    </submittedName>
</protein>
<evidence type="ECO:0000256" key="4">
    <source>
        <dbReference type="ARBA" id="ARBA00022771"/>
    </source>
</evidence>
<keyword evidence="6" id="KW-0508">mRNA splicing</keyword>
<evidence type="ECO:0000256" key="3">
    <source>
        <dbReference type="ARBA" id="ARBA00022728"/>
    </source>
</evidence>